<accession>A0A162C950</accession>
<reference evidence="2 3" key="1">
    <citation type="submission" date="2016-04" db="EMBL/GenBank/DDBJ databases">
        <title>Draft genome sequence of Aeribacillus pallidus 8m3 from petroleum reservoir.</title>
        <authorList>
            <person name="Poltaraus A.B."/>
            <person name="Nazina T.N."/>
            <person name="Tourova T.P."/>
            <person name="Malakho S.M."/>
            <person name="Korshunova A.V."/>
            <person name="Sokolova D.S."/>
        </authorList>
    </citation>
    <scope>NUCLEOTIDE SEQUENCE [LARGE SCALE GENOMIC DNA]</scope>
    <source>
        <strain evidence="2 3">8m3</strain>
    </source>
</reference>
<dbReference type="Proteomes" id="UP000076476">
    <property type="component" value="Unassembled WGS sequence"/>
</dbReference>
<dbReference type="SUPFAM" id="SSF56645">
    <property type="entry name" value="Acyl-CoA dehydrogenase NM domain-like"/>
    <property type="match status" value="1"/>
</dbReference>
<dbReference type="EMBL" id="LWBR01000008">
    <property type="protein sequence ID" value="KZN97533.1"/>
    <property type="molecule type" value="Genomic_DNA"/>
</dbReference>
<evidence type="ECO:0000313" key="3">
    <source>
        <dbReference type="Proteomes" id="UP000076476"/>
    </source>
</evidence>
<dbReference type="Pfam" id="PF02771">
    <property type="entry name" value="Acyl-CoA_dh_N"/>
    <property type="match status" value="1"/>
</dbReference>
<dbReference type="STRING" id="33936.AZI98_02845"/>
<proteinExistence type="predicted"/>
<dbReference type="InterPro" id="IPR046373">
    <property type="entry name" value="Acyl-CoA_Oxase/DH_mid-dom_sf"/>
</dbReference>
<dbReference type="InterPro" id="IPR013786">
    <property type="entry name" value="AcylCoA_DH/ox_N"/>
</dbReference>
<protein>
    <submittedName>
        <fullName evidence="2">Acyl-CoA dehydrogenase</fullName>
    </submittedName>
</protein>
<evidence type="ECO:0000259" key="1">
    <source>
        <dbReference type="Pfam" id="PF02771"/>
    </source>
</evidence>
<comment type="caution">
    <text evidence="2">The sequence shown here is derived from an EMBL/GenBank/DDBJ whole genome shotgun (WGS) entry which is preliminary data.</text>
</comment>
<dbReference type="Gene3D" id="2.40.110.10">
    <property type="entry name" value="Butyryl-CoA Dehydrogenase, subunit A, domain 2"/>
    <property type="match status" value="1"/>
</dbReference>
<keyword evidence="3" id="KW-1185">Reference proteome</keyword>
<evidence type="ECO:0000313" key="2">
    <source>
        <dbReference type="EMBL" id="KZN97533.1"/>
    </source>
</evidence>
<name>A0A162C950_9BACI</name>
<feature type="domain" description="Acyl-CoA dehydrogenase/oxidase N-terminal" evidence="1">
    <location>
        <begin position="12"/>
        <end position="110"/>
    </location>
</feature>
<dbReference type="AlphaFoldDB" id="A0A162C950"/>
<dbReference type="GO" id="GO:0050660">
    <property type="term" value="F:flavin adenine dinucleotide binding"/>
    <property type="evidence" value="ECO:0007669"/>
    <property type="project" value="InterPro"/>
</dbReference>
<dbReference type="GO" id="GO:0003995">
    <property type="term" value="F:acyl-CoA dehydrogenase activity"/>
    <property type="evidence" value="ECO:0007669"/>
    <property type="project" value="TreeGrafter"/>
</dbReference>
<dbReference type="InterPro" id="IPR037069">
    <property type="entry name" value="AcylCoA_DH/ox_N_sf"/>
</dbReference>
<gene>
    <name evidence="2" type="ORF">AZI98_02845</name>
</gene>
<dbReference type="InterPro" id="IPR009100">
    <property type="entry name" value="AcylCoA_DH/oxidase_NM_dom_sf"/>
</dbReference>
<dbReference type="PANTHER" id="PTHR43884">
    <property type="entry name" value="ACYL-COA DEHYDROGENASE"/>
    <property type="match status" value="1"/>
</dbReference>
<organism evidence="2 3">
    <name type="scientific">Aeribacillus pallidus</name>
    <dbReference type="NCBI Taxonomy" id="33936"/>
    <lineage>
        <taxon>Bacteria</taxon>
        <taxon>Bacillati</taxon>
        <taxon>Bacillota</taxon>
        <taxon>Bacilli</taxon>
        <taxon>Bacillales</taxon>
        <taxon>Bacillaceae</taxon>
        <taxon>Aeribacillus</taxon>
    </lineage>
</organism>
<sequence length="354" mass="40227">MIEMNSLDEKVETLEQLIEKELKPYVKKIDAEGFYQEQYLRELGKAGFFSTNHKSQKEYILQEMKVVEETAKWCMTTAFCLWCHLAALTYVRNSNNLSLKNKLLPLLESGKILGATGLSNPMKYYAGLEKLHLKAKPKEDGYILSGVLPNVSNLGDNHWFGVIAEVDEHKRIMCFIPSNAEGLILKEKNDFLGLNGSATYSCTFQDVFVPNEWVLSDDADLFVEKIRPVFILYQIPLGLGVIRSSIASIEKVINKQNGCNSFLKIQPGQLKTQERKIQDDIHALFSGQRLDWKEIAKIRLEAAYLTLEAVQANMLHHGSAGYLMHSAPSRRLREAYFFANLTPTVKHLEKVLHS</sequence>
<dbReference type="Gene3D" id="1.10.540.10">
    <property type="entry name" value="Acyl-CoA dehydrogenase/oxidase, N-terminal domain"/>
    <property type="match status" value="1"/>
</dbReference>
<dbReference type="PANTHER" id="PTHR43884:SF12">
    <property type="entry name" value="ISOVALERYL-COA DEHYDROGENASE, MITOCHONDRIAL-RELATED"/>
    <property type="match status" value="1"/>
</dbReference>